<gene>
    <name evidence="2" type="ORF">M378DRAFT_17749</name>
</gene>
<dbReference type="EMBL" id="KN818488">
    <property type="protein sequence ID" value="KIL55658.1"/>
    <property type="molecule type" value="Genomic_DNA"/>
</dbReference>
<evidence type="ECO:0000256" key="1">
    <source>
        <dbReference type="SAM" id="SignalP"/>
    </source>
</evidence>
<dbReference type="AlphaFoldDB" id="A0A0C2WHQ9"/>
<reference evidence="2 3" key="1">
    <citation type="submission" date="2014-04" db="EMBL/GenBank/DDBJ databases">
        <title>Evolutionary Origins and Diversification of the Mycorrhizal Mutualists.</title>
        <authorList>
            <consortium name="DOE Joint Genome Institute"/>
            <consortium name="Mycorrhizal Genomics Consortium"/>
            <person name="Kohler A."/>
            <person name="Kuo A."/>
            <person name="Nagy L.G."/>
            <person name="Floudas D."/>
            <person name="Copeland A."/>
            <person name="Barry K.W."/>
            <person name="Cichocki N."/>
            <person name="Veneault-Fourrey C."/>
            <person name="LaButti K."/>
            <person name="Lindquist E.A."/>
            <person name="Lipzen A."/>
            <person name="Lundell T."/>
            <person name="Morin E."/>
            <person name="Murat C."/>
            <person name="Riley R."/>
            <person name="Ohm R."/>
            <person name="Sun H."/>
            <person name="Tunlid A."/>
            <person name="Henrissat B."/>
            <person name="Grigoriev I.V."/>
            <person name="Hibbett D.S."/>
            <person name="Martin F."/>
        </authorList>
    </citation>
    <scope>NUCLEOTIDE SEQUENCE [LARGE SCALE GENOMIC DNA]</scope>
    <source>
        <strain evidence="2 3">Koide BX008</strain>
    </source>
</reference>
<protein>
    <submittedName>
        <fullName evidence="2">Uncharacterized protein</fullName>
    </submittedName>
</protein>
<proteinExistence type="predicted"/>
<name>A0A0C2WHQ9_AMAMK</name>
<dbReference type="Proteomes" id="UP000054549">
    <property type="component" value="Unassembled WGS sequence"/>
</dbReference>
<evidence type="ECO:0000313" key="2">
    <source>
        <dbReference type="EMBL" id="KIL55658.1"/>
    </source>
</evidence>
<keyword evidence="1" id="KW-0732">Signal</keyword>
<dbReference type="InParanoid" id="A0A0C2WHQ9"/>
<keyword evidence="3" id="KW-1185">Reference proteome</keyword>
<evidence type="ECO:0000313" key="3">
    <source>
        <dbReference type="Proteomes" id="UP000054549"/>
    </source>
</evidence>
<dbReference type="HOGENOM" id="CLU_3124653_0_0_1"/>
<sequence length="50" mass="5606">MSFVALYFSTLLRLPQPAAQQQVPQLQKDPFYAHEPIAHLSSTIVSYTAT</sequence>
<organism evidence="2 3">
    <name type="scientific">Amanita muscaria (strain Koide BX008)</name>
    <dbReference type="NCBI Taxonomy" id="946122"/>
    <lineage>
        <taxon>Eukaryota</taxon>
        <taxon>Fungi</taxon>
        <taxon>Dikarya</taxon>
        <taxon>Basidiomycota</taxon>
        <taxon>Agaricomycotina</taxon>
        <taxon>Agaricomycetes</taxon>
        <taxon>Agaricomycetidae</taxon>
        <taxon>Agaricales</taxon>
        <taxon>Pluteineae</taxon>
        <taxon>Amanitaceae</taxon>
        <taxon>Amanita</taxon>
    </lineage>
</organism>
<feature type="chain" id="PRO_5002158180" evidence="1">
    <location>
        <begin position="21"/>
        <end position="50"/>
    </location>
</feature>
<accession>A0A0C2WHQ9</accession>
<feature type="signal peptide" evidence="1">
    <location>
        <begin position="1"/>
        <end position="20"/>
    </location>
</feature>